<organism evidence="1 2">
    <name type="scientific">Candidatus Faecivivens stercoripullorum</name>
    <dbReference type="NCBI Taxonomy" id="2840805"/>
    <lineage>
        <taxon>Bacteria</taxon>
        <taxon>Bacillati</taxon>
        <taxon>Bacillota</taxon>
        <taxon>Clostridia</taxon>
        <taxon>Eubacteriales</taxon>
        <taxon>Oscillospiraceae</taxon>
        <taxon>Oscillospiraceae incertae sedis</taxon>
        <taxon>Candidatus Faecivivens</taxon>
    </lineage>
</organism>
<dbReference type="AlphaFoldDB" id="A0A9D1H6R0"/>
<dbReference type="InterPro" id="IPR032358">
    <property type="entry name" value="DUF4867"/>
</dbReference>
<dbReference type="EMBL" id="DVLW01000190">
    <property type="protein sequence ID" value="HIT94895.1"/>
    <property type="molecule type" value="Genomic_DNA"/>
</dbReference>
<evidence type="ECO:0000313" key="2">
    <source>
        <dbReference type="Proteomes" id="UP000824160"/>
    </source>
</evidence>
<gene>
    <name evidence="1" type="ORF">IAC43_06885</name>
</gene>
<evidence type="ECO:0000313" key="1">
    <source>
        <dbReference type="EMBL" id="HIT94895.1"/>
    </source>
</evidence>
<comment type="caution">
    <text evidence="1">The sequence shown here is derived from an EMBL/GenBank/DDBJ whole genome shotgun (WGS) entry which is preliminary data.</text>
</comment>
<accession>A0A9D1H6R0</accession>
<dbReference type="Proteomes" id="UP000824160">
    <property type="component" value="Unassembled WGS sequence"/>
</dbReference>
<dbReference type="Pfam" id="PF16161">
    <property type="entry name" value="DUF4867"/>
    <property type="match status" value="1"/>
</dbReference>
<reference evidence="1" key="2">
    <citation type="journal article" date="2021" name="PeerJ">
        <title>Extensive microbial diversity within the chicken gut microbiome revealed by metagenomics and culture.</title>
        <authorList>
            <person name="Gilroy R."/>
            <person name="Ravi A."/>
            <person name="Getino M."/>
            <person name="Pursley I."/>
            <person name="Horton D.L."/>
            <person name="Alikhan N.F."/>
            <person name="Baker D."/>
            <person name="Gharbi K."/>
            <person name="Hall N."/>
            <person name="Watson M."/>
            <person name="Adriaenssens E.M."/>
            <person name="Foster-Nyarko E."/>
            <person name="Jarju S."/>
            <person name="Secka A."/>
            <person name="Antonio M."/>
            <person name="Oren A."/>
            <person name="Chaudhuri R.R."/>
            <person name="La Ragione R."/>
            <person name="Hildebrand F."/>
            <person name="Pallen M.J."/>
        </authorList>
    </citation>
    <scope>NUCLEOTIDE SEQUENCE</scope>
    <source>
        <strain evidence="1">ChiBcec7-5410</strain>
    </source>
</reference>
<name>A0A9D1H6R0_9FIRM</name>
<protein>
    <submittedName>
        <fullName evidence="1">DUF4867 family protein</fullName>
    </submittedName>
</protein>
<reference evidence="1" key="1">
    <citation type="submission" date="2020-10" db="EMBL/GenBank/DDBJ databases">
        <authorList>
            <person name="Gilroy R."/>
        </authorList>
    </citation>
    <scope>NUCLEOTIDE SEQUENCE</scope>
    <source>
        <strain evidence="1">ChiBcec7-5410</strain>
    </source>
</reference>
<proteinExistence type="predicted"/>
<sequence>MLDTLRELNPGLPFYSVSDPEFAAYGRVVEDMDLSDLAAAVAALPMPEKGQSAYEPSIDSLEKCASAAEVSRVLYGEMPTQAGCCWGYNNQMNALEWHQGSEINLAVGEPLVLLLATLFDLENGKLDASKVKAFVLETGKAIEVYGTTLHYCPCQVSDKGFKCLVCLPKGTNTDLKLSHEDKRLTANNKWLLAHEGCTSLLESGAVAGISGENWVVRY</sequence>